<reference evidence="3" key="3">
    <citation type="submission" date="2020-12" db="UniProtKB">
        <authorList>
            <consortium name="EnsemblPlants"/>
        </authorList>
    </citation>
    <scope>IDENTIFICATION</scope>
</reference>
<gene>
    <name evidence="2" type="ORF">PHYPA_005381</name>
</gene>
<evidence type="ECO:0008006" key="5">
    <source>
        <dbReference type="Google" id="ProtNLM"/>
    </source>
</evidence>
<evidence type="ECO:0000313" key="2">
    <source>
        <dbReference type="EMBL" id="PNR58386.1"/>
    </source>
</evidence>
<reference evidence="2 4" key="2">
    <citation type="journal article" date="2018" name="Plant J.">
        <title>The Physcomitrella patens chromosome-scale assembly reveals moss genome structure and evolution.</title>
        <authorList>
            <person name="Lang D."/>
            <person name="Ullrich K.K."/>
            <person name="Murat F."/>
            <person name="Fuchs J."/>
            <person name="Jenkins J."/>
            <person name="Haas F.B."/>
            <person name="Piednoel M."/>
            <person name="Gundlach H."/>
            <person name="Van Bel M."/>
            <person name="Meyberg R."/>
            <person name="Vives C."/>
            <person name="Morata J."/>
            <person name="Symeonidi A."/>
            <person name="Hiss M."/>
            <person name="Muchero W."/>
            <person name="Kamisugi Y."/>
            <person name="Saleh O."/>
            <person name="Blanc G."/>
            <person name="Decker E.L."/>
            <person name="van Gessel N."/>
            <person name="Grimwood J."/>
            <person name="Hayes R.D."/>
            <person name="Graham S.W."/>
            <person name="Gunter L.E."/>
            <person name="McDaniel S.F."/>
            <person name="Hoernstein S.N.W."/>
            <person name="Larsson A."/>
            <person name="Li F.W."/>
            <person name="Perroud P.F."/>
            <person name="Phillips J."/>
            <person name="Ranjan P."/>
            <person name="Rokshar D.S."/>
            <person name="Rothfels C.J."/>
            <person name="Schneider L."/>
            <person name="Shu S."/>
            <person name="Stevenson D.W."/>
            <person name="Thummler F."/>
            <person name="Tillich M."/>
            <person name="Villarreal Aguilar J.C."/>
            <person name="Widiez T."/>
            <person name="Wong G.K."/>
            <person name="Wymore A."/>
            <person name="Zhang Y."/>
            <person name="Zimmer A.D."/>
            <person name="Quatrano R.S."/>
            <person name="Mayer K.F.X."/>
            <person name="Goodstein D."/>
            <person name="Casacuberta J.M."/>
            <person name="Vandepoele K."/>
            <person name="Reski R."/>
            <person name="Cuming A.C."/>
            <person name="Tuskan G.A."/>
            <person name="Maumus F."/>
            <person name="Salse J."/>
            <person name="Schmutz J."/>
            <person name="Rensing S.A."/>
        </authorList>
    </citation>
    <scope>NUCLEOTIDE SEQUENCE [LARGE SCALE GENOMIC DNA]</scope>
    <source>
        <strain evidence="3 4">cv. Gransden 2004</strain>
    </source>
</reference>
<dbReference type="InParanoid" id="A0A2K1KXB3"/>
<dbReference type="Gramene" id="Pp3c3_34849V3.1">
    <property type="protein sequence ID" value="Pp3c3_34849V3.1"/>
    <property type="gene ID" value="Pp3c3_34849"/>
</dbReference>
<feature type="signal peptide" evidence="1">
    <location>
        <begin position="1"/>
        <end position="36"/>
    </location>
</feature>
<protein>
    <recommendedName>
        <fullName evidence="5">Secreted protein</fullName>
    </recommendedName>
</protein>
<reference evidence="2 4" key="1">
    <citation type="journal article" date="2008" name="Science">
        <title>The Physcomitrella genome reveals evolutionary insights into the conquest of land by plants.</title>
        <authorList>
            <person name="Rensing S."/>
            <person name="Lang D."/>
            <person name="Zimmer A."/>
            <person name="Terry A."/>
            <person name="Salamov A."/>
            <person name="Shapiro H."/>
            <person name="Nishiyama T."/>
            <person name="Perroud P.-F."/>
            <person name="Lindquist E."/>
            <person name="Kamisugi Y."/>
            <person name="Tanahashi T."/>
            <person name="Sakakibara K."/>
            <person name="Fujita T."/>
            <person name="Oishi K."/>
            <person name="Shin-I T."/>
            <person name="Kuroki Y."/>
            <person name="Toyoda A."/>
            <person name="Suzuki Y."/>
            <person name="Hashimoto A."/>
            <person name="Yamaguchi K."/>
            <person name="Sugano A."/>
            <person name="Kohara Y."/>
            <person name="Fujiyama A."/>
            <person name="Anterola A."/>
            <person name="Aoki S."/>
            <person name="Ashton N."/>
            <person name="Barbazuk W.B."/>
            <person name="Barker E."/>
            <person name="Bennetzen J."/>
            <person name="Bezanilla M."/>
            <person name="Blankenship R."/>
            <person name="Cho S.H."/>
            <person name="Dutcher S."/>
            <person name="Estelle M."/>
            <person name="Fawcett J.A."/>
            <person name="Gundlach H."/>
            <person name="Hanada K."/>
            <person name="Heyl A."/>
            <person name="Hicks K.A."/>
            <person name="Hugh J."/>
            <person name="Lohr M."/>
            <person name="Mayer K."/>
            <person name="Melkozernov A."/>
            <person name="Murata T."/>
            <person name="Nelson D."/>
            <person name="Pils B."/>
            <person name="Prigge M."/>
            <person name="Reiss B."/>
            <person name="Renner T."/>
            <person name="Rombauts S."/>
            <person name="Rushton P."/>
            <person name="Sanderfoot A."/>
            <person name="Schween G."/>
            <person name="Shiu S.-H."/>
            <person name="Stueber K."/>
            <person name="Theodoulou F.L."/>
            <person name="Tu H."/>
            <person name="Van de Peer Y."/>
            <person name="Verrier P.J."/>
            <person name="Waters E."/>
            <person name="Wood A."/>
            <person name="Yang L."/>
            <person name="Cove D."/>
            <person name="Cuming A."/>
            <person name="Hasebe M."/>
            <person name="Lucas S."/>
            <person name="Mishler D.B."/>
            <person name="Reski R."/>
            <person name="Grigoriev I."/>
            <person name="Quatrano R.S."/>
            <person name="Boore J.L."/>
        </authorList>
    </citation>
    <scope>NUCLEOTIDE SEQUENCE [LARGE SCALE GENOMIC DNA]</scope>
    <source>
        <strain evidence="3 4">cv. Gransden 2004</strain>
    </source>
</reference>
<dbReference type="AlphaFoldDB" id="A0A2K1KXB3"/>
<keyword evidence="4" id="KW-1185">Reference proteome</keyword>
<feature type="chain" id="PRO_5036043100" description="Secreted protein" evidence="1">
    <location>
        <begin position="37"/>
        <end position="93"/>
    </location>
</feature>
<evidence type="ECO:0000313" key="4">
    <source>
        <dbReference type="Proteomes" id="UP000006727"/>
    </source>
</evidence>
<organism evidence="2">
    <name type="scientific">Physcomitrium patens</name>
    <name type="common">Spreading-leaved earth moss</name>
    <name type="synonym">Physcomitrella patens</name>
    <dbReference type="NCBI Taxonomy" id="3218"/>
    <lineage>
        <taxon>Eukaryota</taxon>
        <taxon>Viridiplantae</taxon>
        <taxon>Streptophyta</taxon>
        <taxon>Embryophyta</taxon>
        <taxon>Bryophyta</taxon>
        <taxon>Bryophytina</taxon>
        <taxon>Bryopsida</taxon>
        <taxon>Funariidae</taxon>
        <taxon>Funariales</taxon>
        <taxon>Funariaceae</taxon>
        <taxon>Physcomitrium</taxon>
    </lineage>
</organism>
<keyword evidence="1" id="KW-0732">Signal</keyword>
<dbReference type="EnsemblPlants" id="Pp3c3_34849V3.1">
    <property type="protein sequence ID" value="Pp3c3_34849V3.1"/>
    <property type="gene ID" value="Pp3c3_34849"/>
</dbReference>
<dbReference type="Proteomes" id="UP000006727">
    <property type="component" value="Chromosome 3"/>
</dbReference>
<proteinExistence type="predicted"/>
<sequence length="93" mass="10233">MGALVAVLKKNGVSNLGFLPLLLLLRLLLLRPCCELMEILQQQRHAGGKKERLGPIGEKLHFGTFISGGSSPYPSYSCFDPSLVLKLYMCRGE</sequence>
<accession>A0A2K1KXB3</accession>
<evidence type="ECO:0000313" key="3">
    <source>
        <dbReference type="EnsemblPlants" id="Pp3c3_34849V3.1"/>
    </source>
</evidence>
<name>A0A2K1KXB3_PHYPA</name>
<dbReference type="EMBL" id="ABEU02000003">
    <property type="protein sequence ID" value="PNR58386.1"/>
    <property type="molecule type" value="Genomic_DNA"/>
</dbReference>
<evidence type="ECO:0000256" key="1">
    <source>
        <dbReference type="SAM" id="SignalP"/>
    </source>
</evidence>